<keyword evidence="1" id="KW-0472">Membrane</keyword>
<protein>
    <recommendedName>
        <fullName evidence="2">F-box domain-containing protein</fullName>
    </recommendedName>
</protein>
<dbReference type="Pfam" id="PF00646">
    <property type="entry name" value="F-box"/>
    <property type="match status" value="1"/>
</dbReference>
<dbReference type="FunCoup" id="G0NYA8">
    <property type="interactions" value="1876"/>
</dbReference>
<dbReference type="InterPro" id="IPR001810">
    <property type="entry name" value="F-box_dom"/>
</dbReference>
<keyword evidence="1" id="KW-1133">Transmembrane helix</keyword>
<name>G0NYA8_CAEBE</name>
<evidence type="ECO:0000313" key="4">
    <source>
        <dbReference type="Proteomes" id="UP000008068"/>
    </source>
</evidence>
<evidence type="ECO:0000259" key="2">
    <source>
        <dbReference type="PROSITE" id="PS50181"/>
    </source>
</evidence>
<feature type="transmembrane region" description="Helical" evidence="1">
    <location>
        <begin position="6"/>
        <end position="28"/>
    </location>
</feature>
<sequence length="183" mass="21369">MAIPLFRLPILVIQLILESMGFIDIFVLTSASSKTKKIVKNLIRVRNHEMLIFLEKKEHFFNFENISNPDLFEQISSESRNRYPKDFFYLRIGTFDYVPSEFSSATNGVPALTTYWCDDIDHEKVLYNAFIELFRLPVKQICMDLNGVAFSTCKNWFNETSFVASLLDPSIHHLIYRPPQFVV</sequence>
<gene>
    <name evidence="3" type="ORF">CAEBREN_22280</name>
</gene>
<organism evidence="4">
    <name type="scientific">Caenorhabditis brenneri</name>
    <name type="common">Nematode worm</name>
    <dbReference type="NCBI Taxonomy" id="135651"/>
    <lineage>
        <taxon>Eukaryota</taxon>
        <taxon>Metazoa</taxon>
        <taxon>Ecdysozoa</taxon>
        <taxon>Nematoda</taxon>
        <taxon>Chromadorea</taxon>
        <taxon>Rhabditida</taxon>
        <taxon>Rhabditina</taxon>
        <taxon>Rhabditomorpha</taxon>
        <taxon>Rhabditoidea</taxon>
        <taxon>Rhabditidae</taxon>
        <taxon>Peloderinae</taxon>
        <taxon>Caenorhabditis</taxon>
    </lineage>
</organism>
<dbReference type="Proteomes" id="UP000008068">
    <property type="component" value="Unassembled WGS sequence"/>
</dbReference>
<reference evidence="4" key="1">
    <citation type="submission" date="2011-07" db="EMBL/GenBank/DDBJ databases">
        <authorList>
            <consortium name="Caenorhabditis brenneri Sequencing and Analysis Consortium"/>
            <person name="Wilson R.K."/>
        </authorList>
    </citation>
    <scope>NUCLEOTIDE SEQUENCE [LARGE SCALE GENOMIC DNA]</scope>
    <source>
        <strain evidence="4">PB2801</strain>
    </source>
</reference>
<dbReference type="EMBL" id="GL379979">
    <property type="protein sequence ID" value="EGT39992.1"/>
    <property type="molecule type" value="Genomic_DNA"/>
</dbReference>
<evidence type="ECO:0000313" key="3">
    <source>
        <dbReference type="EMBL" id="EGT39992.1"/>
    </source>
</evidence>
<evidence type="ECO:0000256" key="1">
    <source>
        <dbReference type="SAM" id="Phobius"/>
    </source>
</evidence>
<dbReference type="HOGENOM" id="CLU_1476414_0_0_1"/>
<dbReference type="PROSITE" id="PS50181">
    <property type="entry name" value="FBOX"/>
    <property type="match status" value="1"/>
</dbReference>
<keyword evidence="4" id="KW-1185">Reference proteome</keyword>
<proteinExistence type="predicted"/>
<accession>G0NYA8</accession>
<feature type="domain" description="F-box" evidence="2">
    <location>
        <begin position="2"/>
        <end position="48"/>
    </location>
</feature>
<dbReference type="InParanoid" id="G0NYA8"/>
<dbReference type="AlphaFoldDB" id="G0NYA8"/>
<keyword evidence="1" id="KW-0812">Transmembrane</keyword>